<keyword evidence="6" id="KW-1185">Reference proteome</keyword>
<reference evidence="5" key="1">
    <citation type="submission" date="2022-03" db="EMBL/GenBank/DDBJ databases">
        <title>Draft genome sequence of Aduncisulcus paluster, a free-living microaerophilic Fornicata.</title>
        <authorList>
            <person name="Yuyama I."/>
            <person name="Kume K."/>
            <person name="Tamura T."/>
            <person name="Inagaki Y."/>
            <person name="Hashimoto T."/>
        </authorList>
    </citation>
    <scope>NUCLEOTIDE SEQUENCE</scope>
    <source>
        <strain evidence="5">NY0171</strain>
    </source>
</reference>
<keyword evidence="1" id="KW-0547">Nucleotide-binding</keyword>
<evidence type="ECO:0000313" key="6">
    <source>
        <dbReference type="Proteomes" id="UP001057375"/>
    </source>
</evidence>
<evidence type="ECO:0000313" key="5">
    <source>
        <dbReference type="EMBL" id="GKT28092.1"/>
    </source>
</evidence>
<feature type="non-terminal residue" evidence="5">
    <location>
        <position position="1"/>
    </location>
</feature>
<dbReference type="PANTHER" id="PTHR11361:SF14">
    <property type="entry name" value="DNA MISMATCH REPAIR PROTEIN MUTS, TYPE 2"/>
    <property type="match status" value="1"/>
</dbReference>
<dbReference type="PANTHER" id="PTHR11361">
    <property type="entry name" value="DNA MISMATCH REPAIR PROTEIN MUTS FAMILY MEMBER"/>
    <property type="match status" value="1"/>
</dbReference>
<accession>A0ABQ5K814</accession>
<name>A0ABQ5K814_9EUKA</name>
<evidence type="ECO:0000256" key="2">
    <source>
        <dbReference type="ARBA" id="ARBA00022840"/>
    </source>
</evidence>
<sequence length="104" mass="11414">IGQLDLFIAKAYFGIGYDCVKPEVVLDLESAERHLSIVDGRHPAVEERLKREGKAYRPVSVHINEGVTCITGANMGGKTVTLKMIGILVWLSQMGLFVPAEKMS</sequence>
<dbReference type="Gene3D" id="3.40.50.300">
    <property type="entry name" value="P-loop containing nucleotide triphosphate hydrolases"/>
    <property type="match status" value="1"/>
</dbReference>
<evidence type="ECO:0000256" key="1">
    <source>
        <dbReference type="ARBA" id="ARBA00022741"/>
    </source>
</evidence>
<evidence type="ECO:0000256" key="3">
    <source>
        <dbReference type="ARBA" id="ARBA00023125"/>
    </source>
</evidence>
<protein>
    <submittedName>
        <fullName evidence="5">Multi-domain containing protein</fullName>
    </submittedName>
</protein>
<evidence type="ECO:0000259" key="4">
    <source>
        <dbReference type="Pfam" id="PF00488"/>
    </source>
</evidence>
<feature type="domain" description="DNA mismatch repair proteins mutS family" evidence="4">
    <location>
        <begin position="69"/>
        <end position="103"/>
    </location>
</feature>
<proteinExistence type="predicted"/>
<dbReference type="InterPro" id="IPR027417">
    <property type="entry name" value="P-loop_NTPase"/>
</dbReference>
<dbReference type="SUPFAM" id="SSF52540">
    <property type="entry name" value="P-loop containing nucleoside triphosphate hydrolases"/>
    <property type="match status" value="1"/>
</dbReference>
<dbReference type="Pfam" id="PF00488">
    <property type="entry name" value="MutS_V"/>
    <property type="match status" value="1"/>
</dbReference>
<dbReference type="InterPro" id="IPR045076">
    <property type="entry name" value="MutS"/>
</dbReference>
<keyword evidence="3" id="KW-0238">DNA-binding</keyword>
<dbReference type="InterPro" id="IPR000432">
    <property type="entry name" value="DNA_mismatch_repair_MutS_C"/>
</dbReference>
<gene>
    <name evidence="5" type="ORF">ADUPG1_004844</name>
</gene>
<comment type="caution">
    <text evidence="5">The sequence shown here is derived from an EMBL/GenBank/DDBJ whole genome shotgun (WGS) entry which is preliminary data.</text>
</comment>
<organism evidence="5 6">
    <name type="scientific">Aduncisulcus paluster</name>
    <dbReference type="NCBI Taxonomy" id="2918883"/>
    <lineage>
        <taxon>Eukaryota</taxon>
        <taxon>Metamonada</taxon>
        <taxon>Carpediemonas-like organisms</taxon>
        <taxon>Aduncisulcus</taxon>
    </lineage>
</organism>
<dbReference type="EMBL" id="BQXS01007576">
    <property type="protein sequence ID" value="GKT28092.1"/>
    <property type="molecule type" value="Genomic_DNA"/>
</dbReference>
<keyword evidence="2" id="KW-0067">ATP-binding</keyword>
<dbReference type="Proteomes" id="UP001057375">
    <property type="component" value="Unassembled WGS sequence"/>
</dbReference>
<feature type="non-terminal residue" evidence="5">
    <location>
        <position position="104"/>
    </location>
</feature>